<gene>
    <name evidence="4" type="primary">LOC117534798</name>
</gene>
<evidence type="ECO:0000313" key="4">
    <source>
        <dbReference type="RefSeq" id="XP_034054910.1"/>
    </source>
</evidence>
<keyword evidence="1" id="KW-0175">Coiled coil</keyword>
<proteinExistence type="predicted"/>
<dbReference type="Proteomes" id="UP000515161">
    <property type="component" value="Unplaced"/>
</dbReference>
<name>A0A6P8TC29_GYMAC</name>
<dbReference type="OrthoDB" id="8962491at2759"/>
<reference evidence="4" key="1">
    <citation type="submission" date="2025-08" db="UniProtKB">
        <authorList>
            <consortium name="RefSeq"/>
        </authorList>
    </citation>
    <scope>IDENTIFICATION</scope>
</reference>
<feature type="domain" description="HAT C-terminal dimerisation" evidence="2">
    <location>
        <begin position="319"/>
        <end position="377"/>
    </location>
</feature>
<dbReference type="Pfam" id="PF05699">
    <property type="entry name" value="Dimer_Tnp_hAT"/>
    <property type="match status" value="1"/>
</dbReference>
<dbReference type="GeneID" id="117534798"/>
<sequence length="423" mass="47902">MTDSMKEELRKAPFVAVMLDETTDISNVAQMSYVLRYVTDDGIKERFFKYEDVTEDKRAEAIATRLLEFLRESGSAQQSAPSYWMIFASIGAAPTRWCFHSRLVCTVAEKTRELREVFEHIVDHHTEFDDETVHCSDGYITLLTSFDFSFWLKTFHAIFSYSDVVFEILQNKGFDMQFCLARVDQLQRQIEQEKGNFDSVYDETQALVGPPRGRGAQGDVRARYRELHCSVIDSLLTQISNRFSDHKKLEFLALLDPQQFGHYCNYFPTAALNSLMESYGGYFDQPRLHTELAVMYGMSDILGKSPADIHQFLLKKGLSESMKQVYTLSCIILTIPVSTASVERSFSALKRIKSYSRSTTGQVRLSDLALISIEKELLIALKAKDQLHDPPSSSSSKKTGGWTLCLGDLIIKGRSINPPGSSA</sequence>
<feature type="coiled-coil region" evidence="1">
    <location>
        <begin position="176"/>
        <end position="203"/>
    </location>
</feature>
<dbReference type="SUPFAM" id="SSF53098">
    <property type="entry name" value="Ribonuclease H-like"/>
    <property type="match status" value="1"/>
</dbReference>
<keyword evidence="3" id="KW-1185">Reference proteome</keyword>
<dbReference type="PANTHER" id="PTHR45749:SF28">
    <property type="entry name" value="ZINC FINGER MYM-TYPE PROTEIN 1-LIKE-RELATED"/>
    <property type="match status" value="1"/>
</dbReference>
<accession>A0A6P8TC29</accession>
<dbReference type="PANTHER" id="PTHR45749">
    <property type="match status" value="1"/>
</dbReference>
<protein>
    <submittedName>
        <fullName evidence="4">Uncharacterized protein LOC117534798</fullName>
    </submittedName>
</protein>
<evidence type="ECO:0000259" key="2">
    <source>
        <dbReference type="Pfam" id="PF05699"/>
    </source>
</evidence>
<dbReference type="GO" id="GO:0046983">
    <property type="term" value="F:protein dimerization activity"/>
    <property type="evidence" value="ECO:0007669"/>
    <property type="project" value="InterPro"/>
</dbReference>
<dbReference type="RefSeq" id="XP_034054910.1">
    <property type="nucleotide sequence ID" value="XM_034199019.1"/>
</dbReference>
<organism evidence="3 4">
    <name type="scientific">Gymnodraco acuticeps</name>
    <name type="common">Antarctic dragonfish</name>
    <dbReference type="NCBI Taxonomy" id="8218"/>
    <lineage>
        <taxon>Eukaryota</taxon>
        <taxon>Metazoa</taxon>
        <taxon>Chordata</taxon>
        <taxon>Craniata</taxon>
        <taxon>Vertebrata</taxon>
        <taxon>Euteleostomi</taxon>
        <taxon>Actinopterygii</taxon>
        <taxon>Neopterygii</taxon>
        <taxon>Teleostei</taxon>
        <taxon>Neoteleostei</taxon>
        <taxon>Acanthomorphata</taxon>
        <taxon>Eupercaria</taxon>
        <taxon>Perciformes</taxon>
        <taxon>Notothenioidei</taxon>
        <taxon>Bathydraconidae</taxon>
        <taxon>Gymnodraco</taxon>
    </lineage>
</organism>
<dbReference type="InterPro" id="IPR008906">
    <property type="entry name" value="HATC_C_dom"/>
</dbReference>
<dbReference type="InterPro" id="IPR012337">
    <property type="entry name" value="RNaseH-like_sf"/>
</dbReference>
<dbReference type="AlphaFoldDB" id="A0A6P8TC29"/>
<dbReference type="InParanoid" id="A0A6P8TC29"/>
<evidence type="ECO:0000256" key="1">
    <source>
        <dbReference type="SAM" id="Coils"/>
    </source>
</evidence>
<evidence type="ECO:0000313" key="3">
    <source>
        <dbReference type="Proteomes" id="UP000515161"/>
    </source>
</evidence>
<dbReference type="KEGG" id="gacu:117534798"/>